<dbReference type="Gene3D" id="3.90.380.10">
    <property type="entry name" value="Naphthalene 1,2-dioxygenase Alpha Subunit, Chain A, domain 1"/>
    <property type="match status" value="1"/>
</dbReference>
<organism evidence="3">
    <name type="scientific">Medioppia subpectinata</name>
    <dbReference type="NCBI Taxonomy" id="1979941"/>
    <lineage>
        <taxon>Eukaryota</taxon>
        <taxon>Metazoa</taxon>
        <taxon>Ecdysozoa</taxon>
        <taxon>Arthropoda</taxon>
        <taxon>Chelicerata</taxon>
        <taxon>Arachnida</taxon>
        <taxon>Acari</taxon>
        <taxon>Acariformes</taxon>
        <taxon>Sarcoptiformes</taxon>
        <taxon>Oribatida</taxon>
        <taxon>Brachypylina</taxon>
        <taxon>Oppioidea</taxon>
        <taxon>Oppiidae</taxon>
        <taxon>Medioppia</taxon>
    </lineage>
</organism>
<evidence type="ECO:0000313" key="4">
    <source>
        <dbReference type="Proteomes" id="UP000759131"/>
    </source>
</evidence>
<dbReference type="AlphaFoldDB" id="A0A7R9L5B6"/>
<dbReference type="SUPFAM" id="SSF55961">
    <property type="entry name" value="Bet v1-like"/>
    <property type="match status" value="1"/>
</dbReference>
<sequence>KNEVIYVWHHSEDKDPNHYPNDFLGNNSNNLSVKGSFLRFVHCNYQIIMENGSDLQHLHYVHQELIPYMASLKCSFDSTKDTETENTITSRFTIYLLGIELITFPVKLCHVSPVTELVYFGTEDSMLGTVLLLVTAVPLHHGETLIDSDAIIWLNRRKPKRPILTRNDEAIVSIITITNGRNFPMPASDIQCVTDPHFGVRTGPVGLHHFSSKHHAHEPALLDVIIIGANGVIQGIRGQHIGFPVVCGHMQSVTGTINSGQQLIAHAVHLTANGVHFGHPAIHIAVRGLQMIV</sequence>
<dbReference type="GO" id="GO:0016491">
    <property type="term" value="F:oxidoreductase activity"/>
    <property type="evidence" value="ECO:0007669"/>
    <property type="project" value="UniProtKB-KW"/>
</dbReference>
<accession>A0A7R9L5B6</accession>
<evidence type="ECO:0000313" key="3">
    <source>
        <dbReference type="EMBL" id="CAD7635193.1"/>
    </source>
</evidence>
<reference evidence="3" key="1">
    <citation type="submission" date="2020-11" db="EMBL/GenBank/DDBJ databases">
        <authorList>
            <person name="Tran Van P."/>
        </authorList>
    </citation>
    <scope>NUCLEOTIDE SEQUENCE</scope>
</reference>
<feature type="domain" description="Vanillate O-demethylase oxygenase-like C-terminal catalytic" evidence="2">
    <location>
        <begin position="41"/>
        <end position="88"/>
    </location>
</feature>
<keyword evidence="4" id="KW-1185">Reference proteome</keyword>
<dbReference type="EMBL" id="CAJPIZ010016232">
    <property type="protein sequence ID" value="CAG2115623.1"/>
    <property type="molecule type" value="Genomic_DNA"/>
</dbReference>
<name>A0A7R9L5B6_9ACAR</name>
<dbReference type="InterPro" id="IPR044043">
    <property type="entry name" value="VanA_C_cat"/>
</dbReference>
<dbReference type="EMBL" id="OC870807">
    <property type="protein sequence ID" value="CAD7635193.1"/>
    <property type="molecule type" value="Genomic_DNA"/>
</dbReference>
<evidence type="ECO:0000259" key="2">
    <source>
        <dbReference type="Pfam" id="PF19112"/>
    </source>
</evidence>
<dbReference type="Proteomes" id="UP000759131">
    <property type="component" value="Unassembled WGS sequence"/>
</dbReference>
<protein>
    <recommendedName>
        <fullName evidence="2">Vanillate O-demethylase oxygenase-like C-terminal catalytic domain-containing protein</fullName>
    </recommendedName>
</protein>
<feature type="non-terminal residue" evidence="3">
    <location>
        <position position="293"/>
    </location>
</feature>
<gene>
    <name evidence="3" type="ORF">OSB1V03_LOCUS15584</name>
</gene>
<evidence type="ECO:0000256" key="1">
    <source>
        <dbReference type="ARBA" id="ARBA00023002"/>
    </source>
</evidence>
<dbReference type="OrthoDB" id="426882at2759"/>
<feature type="non-terminal residue" evidence="3">
    <location>
        <position position="1"/>
    </location>
</feature>
<proteinExistence type="predicted"/>
<keyword evidence="1" id="KW-0560">Oxidoreductase</keyword>
<dbReference type="Pfam" id="PF19112">
    <property type="entry name" value="VanA_C"/>
    <property type="match status" value="1"/>
</dbReference>